<comment type="similarity">
    <text evidence="1">Belongs to the GST superfamily.</text>
</comment>
<dbReference type="CDD" id="cd00570">
    <property type="entry name" value="GST_N_family"/>
    <property type="match status" value="1"/>
</dbReference>
<evidence type="ECO:0000259" key="3">
    <source>
        <dbReference type="PROSITE" id="PS50405"/>
    </source>
</evidence>
<dbReference type="AlphaFoldDB" id="A0AAE3U070"/>
<dbReference type="Gene3D" id="1.20.1050.10">
    <property type="match status" value="1"/>
</dbReference>
<sequence length="377" mass="41666">MKVAPQTCRGLTSPPGESLRFFCAAVMALNGSNAMDEYALKVLLEKARHSIRDKARATEIRQNRGVEPGRFILFHAAMSFCSQKVRATLAQKGITFESNEMLILGSRDPATGALTPAENFAPDYVRLRLRGGSELGLRLVEDYSGLSSVSTIGLDACAVPTLVDVKEGKVIVDSIRICMHIDQAVPGSSPLVPADATKLLMMQRQLHAVDVTPHPALLYGFHPEDDARPELLKQAMVPVYDDKVEALERLVAENRDDADLLRAYEAKIAKEKGGKAVRHDAQFQHAVRGRARETLLRLAQDLEASRTAWLCGPEITLADLFWAVSLVRLTYLGLDTLWRDLPSVRNYYLELVRLPAIKQEVIRATIESMPASSHLAM</sequence>
<dbReference type="InterPro" id="IPR010987">
    <property type="entry name" value="Glutathione-S-Trfase_C-like"/>
</dbReference>
<evidence type="ECO:0000313" key="5">
    <source>
        <dbReference type="Proteomes" id="UP001161580"/>
    </source>
</evidence>
<dbReference type="InterPro" id="IPR036282">
    <property type="entry name" value="Glutathione-S-Trfase_C_sf"/>
</dbReference>
<evidence type="ECO:0000256" key="1">
    <source>
        <dbReference type="ARBA" id="ARBA00007409"/>
    </source>
</evidence>
<feature type="domain" description="GST C-terminal" evidence="3">
    <location>
        <begin position="237"/>
        <end position="372"/>
    </location>
</feature>
<dbReference type="PROSITE" id="PS50405">
    <property type="entry name" value="GST_CTER"/>
    <property type="match status" value="1"/>
</dbReference>
<dbReference type="GO" id="GO:0006626">
    <property type="term" value="P:protein targeting to mitochondrion"/>
    <property type="evidence" value="ECO:0007669"/>
    <property type="project" value="TreeGrafter"/>
</dbReference>
<keyword evidence="5" id="KW-1185">Reference proteome</keyword>
<proteinExistence type="inferred from homology"/>
<dbReference type="InterPro" id="IPR004045">
    <property type="entry name" value="Glutathione_S-Trfase_N"/>
</dbReference>
<evidence type="ECO:0000313" key="4">
    <source>
        <dbReference type="EMBL" id="MDI7921759.1"/>
    </source>
</evidence>
<dbReference type="SUPFAM" id="SSF47616">
    <property type="entry name" value="GST C-terminal domain-like"/>
    <property type="match status" value="1"/>
</dbReference>
<dbReference type="GO" id="GO:0008053">
    <property type="term" value="P:mitochondrial fusion"/>
    <property type="evidence" value="ECO:0007669"/>
    <property type="project" value="TreeGrafter"/>
</dbReference>
<dbReference type="PROSITE" id="PS50404">
    <property type="entry name" value="GST_NTER"/>
    <property type="match status" value="1"/>
</dbReference>
<dbReference type="Pfam" id="PF13410">
    <property type="entry name" value="GST_C_2"/>
    <property type="match status" value="1"/>
</dbReference>
<gene>
    <name evidence="4" type="ORF">MRS75_06620</name>
</gene>
<dbReference type="EMBL" id="JALDYZ010000002">
    <property type="protein sequence ID" value="MDI7921759.1"/>
    <property type="molecule type" value="Genomic_DNA"/>
</dbReference>
<organism evidence="4 5">
    <name type="scientific">Ferirhizobium litorale</name>
    <dbReference type="NCBI Taxonomy" id="2927786"/>
    <lineage>
        <taxon>Bacteria</taxon>
        <taxon>Pseudomonadati</taxon>
        <taxon>Pseudomonadota</taxon>
        <taxon>Alphaproteobacteria</taxon>
        <taxon>Hyphomicrobiales</taxon>
        <taxon>Rhizobiaceae</taxon>
        <taxon>Ferirhizobium</taxon>
    </lineage>
</organism>
<dbReference type="GO" id="GO:0000266">
    <property type="term" value="P:mitochondrial fission"/>
    <property type="evidence" value="ECO:0007669"/>
    <property type="project" value="TreeGrafter"/>
</dbReference>
<dbReference type="Pfam" id="PF13409">
    <property type="entry name" value="GST_N_2"/>
    <property type="match status" value="1"/>
</dbReference>
<protein>
    <submittedName>
        <fullName evidence="4">Glutathione S-transferase family protein</fullName>
    </submittedName>
</protein>
<dbReference type="RefSeq" id="WP_311789162.1">
    <property type="nucleotide sequence ID" value="NZ_JALDYY010000024.1"/>
</dbReference>
<accession>A0AAE3U070</accession>
<dbReference type="PANTHER" id="PTHR44188:SF1">
    <property type="entry name" value="GDAP1, ISOFORM A"/>
    <property type="match status" value="1"/>
</dbReference>
<evidence type="ECO:0000259" key="2">
    <source>
        <dbReference type="PROSITE" id="PS50404"/>
    </source>
</evidence>
<dbReference type="Proteomes" id="UP001161580">
    <property type="component" value="Unassembled WGS sequence"/>
</dbReference>
<dbReference type="PANTHER" id="PTHR44188">
    <property type="entry name" value="GDAP1, ISOFORM A"/>
    <property type="match status" value="1"/>
</dbReference>
<dbReference type="Gene3D" id="3.40.30.10">
    <property type="entry name" value="Glutaredoxin"/>
    <property type="match status" value="2"/>
</dbReference>
<reference evidence="4" key="1">
    <citation type="submission" date="2022-03" db="EMBL/GenBank/DDBJ databases">
        <title>Fererhizobium litorale gen. nov., sp. nov., isolated from sandy sediments of the Sea of Japan seashore.</title>
        <authorList>
            <person name="Romanenko L."/>
            <person name="Kurilenko V."/>
            <person name="Otstavnykh N."/>
            <person name="Svetashev V."/>
            <person name="Tekutyeva L."/>
            <person name="Isaeva M."/>
            <person name="Mikhailov V."/>
        </authorList>
    </citation>
    <scope>NUCLEOTIDE SEQUENCE</scope>
    <source>
        <strain evidence="4">KMM 9576</strain>
    </source>
</reference>
<name>A0AAE3U070_9HYPH</name>
<feature type="domain" description="GST N-terminal" evidence="2">
    <location>
        <begin position="69"/>
        <end position="189"/>
    </location>
</feature>
<comment type="caution">
    <text evidence="4">The sequence shown here is derived from an EMBL/GenBank/DDBJ whole genome shotgun (WGS) entry which is preliminary data.</text>
</comment>